<evidence type="ECO:0000256" key="2">
    <source>
        <dbReference type="ARBA" id="ARBA00022602"/>
    </source>
</evidence>
<dbReference type="GO" id="GO:0005968">
    <property type="term" value="C:Rab-protein geranylgeranyltransferase complex"/>
    <property type="evidence" value="ECO:0007669"/>
    <property type="project" value="TreeGrafter"/>
</dbReference>
<feature type="compositionally biased region" description="Basic and acidic residues" evidence="7">
    <location>
        <begin position="1"/>
        <end position="11"/>
    </location>
</feature>
<keyword evidence="4" id="KW-0677">Repeat</keyword>
<dbReference type="OrthoDB" id="1658at2759"/>
<feature type="region of interest" description="Disordered" evidence="7">
    <location>
        <begin position="1"/>
        <end position="21"/>
    </location>
</feature>
<dbReference type="SUPFAM" id="SSF48439">
    <property type="entry name" value="Protein prenylyltransferase"/>
    <property type="match status" value="1"/>
</dbReference>
<dbReference type="GO" id="GO:0004663">
    <property type="term" value="F:Rab geranylgeranyltransferase activity"/>
    <property type="evidence" value="ECO:0007669"/>
    <property type="project" value="UniProtKB-UniRule"/>
</dbReference>
<evidence type="ECO:0000256" key="1">
    <source>
        <dbReference type="ARBA" id="ARBA00006734"/>
    </source>
</evidence>
<comment type="caution">
    <text evidence="8">The sequence shown here is derived from an EMBL/GenBank/DDBJ whole genome shotgun (WGS) entry which is preliminary data.</text>
</comment>
<dbReference type="EMBL" id="AZIL01002191">
    <property type="protein sequence ID" value="EWM22438.1"/>
    <property type="molecule type" value="Genomic_DNA"/>
</dbReference>
<dbReference type="Pfam" id="PF01239">
    <property type="entry name" value="PPTA"/>
    <property type="match status" value="5"/>
</dbReference>
<comment type="similarity">
    <text evidence="1 6">Belongs to the protein prenyltransferase subunit alpha family.</text>
</comment>
<organism evidence="8 9">
    <name type="scientific">Nannochloropsis gaditana</name>
    <dbReference type="NCBI Taxonomy" id="72520"/>
    <lineage>
        <taxon>Eukaryota</taxon>
        <taxon>Sar</taxon>
        <taxon>Stramenopiles</taxon>
        <taxon>Ochrophyta</taxon>
        <taxon>Eustigmatophyceae</taxon>
        <taxon>Eustigmatales</taxon>
        <taxon>Monodopsidaceae</taxon>
        <taxon>Nannochloropsis</taxon>
    </lineage>
</organism>
<dbReference type="PANTHER" id="PTHR11129:SF2">
    <property type="entry name" value="GERANYLGERANYL TRANSFERASE TYPE-2 SUBUNIT ALPHA"/>
    <property type="match status" value="1"/>
</dbReference>
<name>W7TG25_9STRA</name>
<accession>W7TG25</accession>
<evidence type="ECO:0000313" key="8">
    <source>
        <dbReference type="EMBL" id="EWM22438.1"/>
    </source>
</evidence>
<keyword evidence="9" id="KW-1185">Reference proteome</keyword>
<dbReference type="AlphaFoldDB" id="W7TG25"/>
<evidence type="ECO:0000256" key="7">
    <source>
        <dbReference type="SAM" id="MobiDB-lite"/>
    </source>
</evidence>
<evidence type="ECO:0000313" key="9">
    <source>
        <dbReference type="Proteomes" id="UP000019335"/>
    </source>
</evidence>
<evidence type="ECO:0000256" key="3">
    <source>
        <dbReference type="ARBA" id="ARBA00022679"/>
    </source>
</evidence>
<evidence type="ECO:0000256" key="6">
    <source>
        <dbReference type="RuleBase" id="RU367120"/>
    </source>
</evidence>
<feature type="region of interest" description="Disordered" evidence="7">
    <location>
        <begin position="94"/>
        <end position="118"/>
    </location>
</feature>
<dbReference type="Gene3D" id="1.25.40.120">
    <property type="entry name" value="Protein prenylyltransferase"/>
    <property type="match status" value="1"/>
</dbReference>
<sequence>MHGRRKDEYQRTHLARSQAEKEAAKNKVFKYKQLMELALQQRQEMRHCKEALVTGEALDNDLVLSSQLLRINPDVYTLWNHRKEMIVASGVLRQEAEGGETEKEECESEREGGKAPLPPGSFLQTELDLVIDCIRKNPKSYGAWHHRRWLLDHAFSLSPSAAPPNPSSPVAPLPALSRQLKPVLDQELFLCAKLLDLDERNFHCWSYRRWVVSKHPARTPRDEFEFSTSRILKNFSNYSAFHHRASYFWDYLREAHPNLDPPSFLERELDMVQQAVFTEPDDQTAWWYHQHLISLALAWDTEREKELGERGDQELTPRGVSFAQRVLEKEVKVLRELVEEGEAEGGGYRWAVLTLADLLGKLARRKEGKSEEASLRAESQKLLKRLPALDPDHAGRYQDMLDSLP</sequence>
<comment type="function">
    <text evidence="6">Catalyzes the transfer of a geranyl-geranyl moiety from geranyl-geranyl pyrophosphate to cysteines occuring in specific C-terminal amino acid sequences.</text>
</comment>
<proteinExistence type="inferred from homology"/>
<dbReference type="PROSITE" id="PS51147">
    <property type="entry name" value="PFTA"/>
    <property type="match status" value="3"/>
</dbReference>
<dbReference type="EC" id="2.5.1.60" evidence="6"/>
<keyword evidence="2 6" id="KW-0637">Prenyltransferase</keyword>
<keyword evidence="3 6" id="KW-0808">Transferase</keyword>
<evidence type="ECO:0000256" key="4">
    <source>
        <dbReference type="ARBA" id="ARBA00022737"/>
    </source>
</evidence>
<feature type="compositionally biased region" description="Acidic residues" evidence="7">
    <location>
        <begin position="97"/>
        <end position="108"/>
    </location>
</feature>
<dbReference type="Proteomes" id="UP000019335">
    <property type="component" value="Unassembled WGS sequence"/>
</dbReference>
<evidence type="ECO:0000256" key="5">
    <source>
        <dbReference type="ARBA" id="ARBA00047658"/>
    </source>
</evidence>
<dbReference type="InterPro" id="IPR002088">
    <property type="entry name" value="Prenyl_trans_a"/>
</dbReference>
<dbReference type="PANTHER" id="PTHR11129">
    <property type="entry name" value="PROTEIN FARNESYLTRANSFERASE ALPHA SUBUNIT/RAB GERANYLGERANYL TRANSFERASE ALPHA SUBUNIT"/>
    <property type="match status" value="1"/>
</dbReference>
<gene>
    <name evidence="8" type="ORF">Naga_100011g94</name>
</gene>
<reference evidence="8 9" key="1">
    <citation type="journal article" date="2014" name="Mol. Plant">
        <title>Chromosome Scale Genome Assembly and Transcriptome Profiling of Nannochloropsis gaditana in Nitrogen Depletion.</title>
        <authorList>
            <person name="Corteggiani Carpinelli E."/>
            <person name="Telatin A."/>
            <person name="Vitulo N."/>
            <person name="Forcato C."/>
            <person name="D'Angelo M."/>
            <person name="Schiavon R."/>
            <person name="Vezzi A."/>
            <person name="Giacometti G.M."/>
            <person name="Morosinotto T."/>
            <person name="Valle G."/>
        </authorList>
    </citation>
    <scope>NUCLEOTIDE SEQUENCE [LARGE SCALE GENOMIC DNA]</scope>
    <source>
        <strain evidence="8 9">B-31</strain>
    </source>
</reference>
<protein>
    <recommendedName>
        <fullName evidence="6">Geranylgeranyl transferase type-2 subunit alpha</fullName>
        <ecNumber evidence="6">2.5.1.60</ecNumber>
    </recommendedName>
    <alternativeName>
        <fullName evidence="6">Geranylgeranyl transferase type II subunit alpha</fullName>
    </alternativeName>
</protein>
<comment type="catalytic activity">
    <reaction evidence="5 6">
        <text>geranylgeranyl diphosphate + L-cysteinyl-[protein] = S-geranylgeranyl-L-cysteinyl-[protein] + diphosphate</text>
        <dbReference type="Rhea" id="RHEA:21240"/>
        <dbReference type="Rhea" id="RHEA-COMP:10131"/>
        <dbReference type="Rhea" id="RHEA-COMP:11537"/>
        <dbReference type="ChEBI" id="CHEBI:29950"/>
        <dbReference type="ChEBI" id="CHEBI:33019"/>
        <dbReference type="ChEBI" id="CHEBI:57533"/>
        <dbReference type="ChEBI" id="CHEBI:86021"/>
        <dbReference type="EC" id="2.5.1.60"/>
    </reaction>
</comment>
<dbReference type="GO" id="GO:0097354">
    <property type="term" value="P:prenylation"/>
    <property type="evidence" value="ECO:0007669"/>
    <property type="project" value="UniProtKB-UniRule"/>
</dbReference>